<accession>A0A8T0RM91</accession>
<name>A0A8T0RM91_PANVG</name>
<sequence>MLRGRVLCARCFLCTLRLLFSSVEQSLSSCELYTQGHNGHLDWWVPPVITSLSTTAALHILFTVHRNLLE</sequence>
<reference evidence="1" key="1">
    <citation type="submission" date="2020-05" db="EMBL/GenBank/DDBJ databases">
        <title>WGS assembly of Panicum virgatum.</title>
        <authorList>
            <person name="Lovell J.T."/>
            <person name="Jenkins J."/>
            <person name="Shu S."/>
            <person name="Juenger T.E."/>
            <person name="Schmutz J."/>
        </authorList>
    </citation>
    <scope>NUCLEOTIDE SEQUENCE</scope>
    <source>
        <strain evidence="1">AP13</strain>
    </source>
</reference>
<dbReference type="EMBL" id="CM029046">
    <property type="protein sequence ID" value="KAG2586554.1"/>
    <property type="molecule type" value="Genomic_DNA"/>
</dbReference>
<gene>
    <name evidence="1" type="ORF">PVAP13_5NG118808</name>
</gene>
<dbReference type="Proteomes" id="UP000823388">
    <property type="component" value="Chromosome 5N"/>
</dbReference>
<comment type="caution">
    <text evidence="1">The sequence shown here is derived from an EMBL/GenBank/DDBJ whole genome shotgun (WGS) entry which is preliminary data.</text>
</comment>
<evidence type="ECO:0000313" key="1">
    <source>
        <dbReference type="EMBL" id="KAG2586554.1"/>
    </source>
</evidence>
<protein>
    <submittedName>
        <fullName evidence="1">Uncharacterized protein</fullName>
    </submittedName>
</protein>
<proteinExistence type="predicted"/>
<keyword evidence="2" id="KW-1185">Reference proteome</keyword>
<dbReference type="AlphaFoldDB" id="A0A8T0RM91"/>
<organism evidence="1 2">
    <name type="scientific">Panicum virgatum</name>
    <name type="common">Blackwell switchgrass</name>
    <dbReference type="NCBI Taxonomy" id="38727"/>
    <lineage>
        <taxon>Eukaryota</taxon>
        <taxon>Viridiplantae</taxon>
        <taxon>Streptophyta</taxon>
        <taxon>Embryophyta</taxon>
        <taxon>Tracheophyta</taxon>
        <taxon>Spermatophyta</taxon>
        <taxon>Magnoliopsida</taxon>
        <taxon>Liliopsida</taxon>
        <taxon>Poales</taxon>
        <taxon>Poaceae</taxon>
        <taxon>PACMAD clade</taxon>
        <taxon>Panicoideae</taxon>
        <taxon>Panicodae</taxon>
        <taxon>Paniceae</taxon>
        <taxon>Panicinae</taxon>
        <taxon>Panicum</taxon>
        <taxon>Panicum sect. Hiantes</taxon>
    </lineage>
</organism>
<evidence type="ECO:0000313" key="2">
    <source>
        <dbReference type="Proteomes" id="UP000823388"/>
    </source>
</evidence>